<sequence length="327" mass="36930">MILQSNPTISVVVPVYNVEKYVGKCIESILNQSYKSFELLLIDDGSTDGSAAICKKACERDPRIKYFYKQNGGLSDARNFGLERIRGAYVSFIDSDDWVERNYLEYLHDSIKLKDSDIATCVFMLCRENGKKPWKRIAEQPIVLSSREALLSLLFDDMINVSANGKLLRSSLFADIRFPLGKKYEDVGTTYKLIQLADSVAVGGAPLYNYVMRESSITHSGGIGVFDRWALARQAYIDLSGPDQEVESAAERYYVFHSLSVLRACNLKIPEQRRNAKAVRKDTLCHCANVLENKRTPKRDKAALCALLLGLPFYRLSWAFYAKVTGR</sequence>
<dbReference type="EMBL" id="QICD01000007">
    <property type="protein sequence ID" value="RNL45780.1"/>
    <property type="molecule type" value="Genomic_DNA"/>
</dbReference>
<protein>
    <recommendedName>
        <fullName evidence="3">Glycosyltransferase 2-like domain-containing protein</fullName>
    </recommendedName>
</protein>
<dbReference type="RefSeq" id="WP_123191957.1">
    <property type="nucleotide sequence ID" value="NZ_QICD01000007.1"/>
</dbReference>
<evidence type="ECO:0000256" key="2">
    <source>
        <dbReference type="ARBA" id="ARBA00022679"/>
    </source>
</evidence>
<gene>
    <name evidence="4" type="ORF">DMP08_05535</name>
</gene>
<dbReference type="CDD" id="cd00761">
    <property type="entry name" value="Glyco_tranf_GTA_type"/>
    <property type="match status" value="1"/>
</dbReference>
<dbReference type="InterPro" id="IPR001173">
    <property type="entry name" value="Glyco_trans_2-like"/>
</dbReference>
<dbReference type="Pfam" id="PF00535">
    <property type="entry name" value="Glycos_transf_2"/>
    <property type="match status" value="1"/>
</dbReference>
<dbReference type="Proteomes" id="UP000278632">
    <property type="component" value="Unassembled WGS sequence"/>
</dbReference>
<feature type="domain" description="Glycosyltransferase 2-like" evidence="3">
    <location>
        <begin position="10"/>
        <end position="155"/>
    </location>
</feature>
<evidence type="ECO:0000313" key="5">
    <source>
        <dbReference type="Proteomes" id="UP000278632"/>
    </source>
</evidence>
<evidence type="ECO:0000259" key="3">
    <source>
        <dbReference type="Pfam" id="PF00535"/>
    </source>
</evidence>
<dbReference type="PANTHER" id="PTHR22916:SF51">
    <property type="entry name" value="GLYCOSYLTRANSFERASE EPSH-RELATED"/>
    <property type="match status" value="1"/>
</dbReference>
<organism evidence="4 5">
    <name type="scientific">Paraeggerthella hongkongensis</name>
    <dbReference type="NCBI Taxonomy" id="230658"/>
    <lineage>
        <taxon>Bacteria</taxon>
        <taxon>Bacillati</taxon>
        <taxon>Actinomycetota</taxon>
        <taxon>Coriobacteriia</taxon>
        <taxon>Eggerthellales</taxon>
        <taxon>Eggerthellaceae</taxon>
        <taxon>Paraeggerthella</taxon>
    </lineage>
</organism>
<evidence type="ECO:0000256" key="1">
    <source>
        <dbReference type="ARBA" id="ARBA00022676"/>
    </source>
</evidence>
<dbReference type="OrthoDB" id="1666828at2"/>
<reference evidence="5" key="1">
    <citation type="submission" date="2018-05" db="EMBL/GenBank/DDBJ databases">
        <title>Genome Sequencing of selected type strains of the family Eggerthellaceae.</title>
        <authorList>
            <person name="Danylec N."/>
            <person name="Stoll D.A."/>
            <person name="Doetsch A."/>
            <person name="Huch M."/>
        </authorList>
    </citation>
    <scope>NUCLEOTIDE SEQUENCE [LARGE SCALE GENOMIC DNA]</scope>
    <source>
        <strain evidence="5">DSM 16106</strain>
    </source>
</reference>
<dbReference type="PANTHER" id="PTHR22916">
    <property type="entry name" value="GLYCOSYLTRANSFERASE"/>
    <property type="match status" value="1"/>
</dbReference>
<keyword evidence="2" id="KW-0808">Transferase</keyword>
<dbReference type="GO" id="GO:0016757">
    <property type="term" value="F:glycosyltransferase activity"/>
    <property type="evidence" value="ECO:0007669"/>
    <property type="project" value="UniProtKB-KW"/>
</dbReference>
<accession>A0A3N0BF20</accession>
<dbReference type="SUPFAM" id="SSF53448">
    <property type="entry name" value="Nucleotide-diphospho-sugar transferases"/>
    <property type="match status" value="1"/>
</dbReference>
<evidence type="ECO:0000313" key="4">
    <source>
        <dbReference type="EMBL" id="RNL45780.1"/>
    </source>
</evidence>
<keyword evidence="1" id="KW-0328">Glycosyltransferase</keyword>
<keyword evidence="5" id="KW-1185">Reference proteome</keyword>
<dbReference type="Gene3D" id="3.90.550.10">
    <property type="entry name" value="Spore Coat Polysaccharide Biosynthesis Protein SpsA, Chain A"/>
    <property type="match status" value="1"/>
</dbReference>
<dbReference type="AlphaFoldDB" id="A0A3N0BF20"/>
<comment type="caution">
    <text evidence="4">The sequence shown here is derived from an EMBL/GenBank/DDBJ whole genome shotgun (WGS) entry which is preliminary data.</text>
</comment>
<proteinExistence type="predicted"/>
<dbReference type="InterPro" id="IPR029044">
    <property type="entry name" value="Nucleotide-diphossugar_trans"/>
</dbReference>
<name>A0A3N0BF20_9ACTN</name>